<dbReference type="InterPro" id="IPR029044">
    <property type="entry name" value="Nucleotide-diphossugar_trans"/>
</dbReference>
<keyword evidence="2" id="KW-0328">Glycosyltransferase</keyword>
<evidence type="ECO:0000259" key="1">
    <source>
        <dbReference type="Pfam" id="PF00535"/>
    </source>
</evidence>
<comment type="caution">
    <text evidence="2">The sequence shown here is derived from an EMBL/GenBank/DDBJ whole genome shotgun (WGS) entry which is preliminary data.</text>
</comment>
<protein>
    <submittedName>
        <fullName evidence="2">Succinoglycan biosynthesis protein ExoA</fullName>
        <ecNumber evidence="2">2.4.-.-</ecNumber>
    </submittedName>
</protein>
<feature type="domain" description="Glycosyltransferase 2-like" evidence="1">
    <location>
        <begin position="19"/>
        <end position="185"/>
    </location>
</feature>
<dbReference type="EC" id="2.4.-.-" evidence="2"/>
<dbReference type="PANTHER" id="PTHR43685">
    <property type="entry name" value="GLYCOSYLTRANSFERASE"/>
    <property type="match status" value="1"/>
</dbReference>
<proteinExistence type="predicted"/>
<accession>A0AAJ1U827</accession>
<dbReference type="Gene3D" id="3.90.550.10">
    <property type="entry name" value="Spore Coat Polysaccharide Biosynthesis Protein SpsA, Chain A"/>
    <property type="match status" value="1"/>
</dbReference>
<reference evidence="2" key="1">
    <citation type="submission" date="2023-07" db="EMBL/GenBank/DDBJ databases">
        <title>Functional and genomic diversity of the sorghum phyllosphere microbiome.</title>
        <authorList>
            <person name="Shade A."/>
        </authorList>
    </citation>
    <scope>NUCLEOTIDE SEQUENCE</scope>
    <source>
        <strain evidence="2">SORGH_AS_1067</strain>
    </source>
</reference>
<evidence type="ECO:0000313" key="2">
    <source>
        <dbReference type="EMBL" id="MDQ1105162.1"/>
    </source>
</evidence>
<dbReference type="InterPro" id="IPR001173">
    <property type="entry name" value="Glyco_trans_2-like"/>
</dbReference>
<dbReference type="AlphaFoldDB" id="A0AAJ1U827"/>
<dbReference type="EMBL" id="JAUTAN010000001">
    <property type="protein sequence ID" value="MDQ1105162.1"/>
    <property type="molecule type" value="Genomic_DNA"/>
</dbReference>
<dbReference type="Pfam" id="PF00535">
    <property type="entry name" value="Glycos_transf_2"/>
    <property type="match status" value="1"/>
</dbReference>
<gene>
    <name evidence="2" type="ORF">QE405_002446</name>
</gene>
<dbReference type="Proteomes" id="UP001239215">
    <property type="component" value="Unassembled WGS sequence"/>
</dbReference>
<dbReference type="InterPro" id="IPR050834">
    <property type="entry name" value="Glycosyltransf_2"/>
</dbReference>
<dbReference type="CDD" id="cd02525">
    <property type="entry name" value="Succinoglycan_BP_ExoA"/>
    <property type="match status" value="1"/>
</dbReference>
<dbReference type="PANTHER" id="PTHR43685:SF2">
    <property type="entry name" value="GLYCOSYLTRANSFERASE 2-LIKE DOMAIN-CONTAINING PROTEIN"/>
    <property type="match status" value="1"/>
</dbReference>
<evidence type="ECO:0000313" key="3">
    <source>
        <dbReference type="Proteomes" id="UP001239215"/>
    </source>
</evidence>
<dbReference type="RefSeq" id="WP_307201129.1">
    <property type="nucleotide sequence ID" value="NZ_JAUTAN010000001.1"/>
</dbReference>
<name>A0AAJ1U827_9ACTN</name>
<dbReference type="GO" id="GO:0016757">
    <property type="term" value="F:glycosyltransferase activity"/>
    <property type="evidence" value="ECO:0007669"/>
    <property type="project" value="UniProtKB-KW"/>
</dbReference>
<organism evidence="2 3">
    <name type="scientific">Nocardioides zeae</name>
    <dbReference type="NCBI Taxonomy" id="1457234"/>
    <lineage>
        <taxon>Bacteria</taxon>
        <taxon>Bacillati</taxon>
        <taxon>Actinomycetota</taxon>
        <taxon>Actinomycetes</taxon>
        <taxon>Propionibacteriales</taxon>
        <taxon>Nocardioidaceae</taxon>
        <taxon>Nocardioides</taxon>
    </lineage>
</organism>
<keyword evidence="2" id="KW-0808">Transferase</keyword>
<dbReference type="SUPFAM" id="SSF53448">
    <property type="entry name" value="Nucleotide-diphospho-sugar transferases"/>
    <property type="match status" value="1"/>
</dbReference>
<sequence length="342" mass="36601">MHPETSPETAPSLTLPGVSVVMPVLDEEPYLADSVDRVLAQDYDGPVEVVLAVGPSSDATEAIAADIAAREARVRVVPNPTGRTPQALNAALAATTQPYVVRVDAHGFLPDGYLRRVVELLESTGAANVGGRMDVVGEDDFGRAVAVAMSSRLGIGGSRFHVGGEAGPAETVYLGAFRRAVLEQLGGYDERYRRAQDWELNHRIRAAGEEIWFDPSIAVTYRPRRSVRALAQQFHGSGRWRRRVVEHYPETASLRYLAPPVVTAAVALGTAAGVLGAVTGSRVLQVGWAAPVGYAAAVTAASVPEGRDLPLRARAWLPAVIMTMHLSWGAGFLRNVERAERA</sequence>